<name>A0A2V2YZ60_9BACL</name>
<dbReference type="InterPro" id="IPR013693">
    <property type="entry name" value="SpoIID/LytB_N"/>
</dbReference>
<dbReference type="GO" id="GO:0030288">
    <property type="term" value="C:outer membrane-bounded periplasmic space"/>
    <property type="evidence" value="ECO:0007669"/>
    <property type="project" value="TreeGrafter"/>
</dbReference>
<feature type="region of interest" description="Disordered" evidence="1">
    <location>
        <begin position="35"/>
        <end position="54"/>
    </location>
</feature>
<dbReference type="NCBIfam" id="TIGR02669">
    <property type="entry name" value="SpoIID_LytB"/>
    <property type="match status" value="1"/>
</dbReference>
<protein>
    <submittedName>
        <fullName evidence="3">Stage II sporulation protein D</fullName>
    </submittedName>
</protein>
<dbReference type="RefSeq" id="WP_245946466.1">
    <property type="nucleotide sequence ID" value="NZ_CP054613.1"/>
</dbReference>
<comment type="caution">
    <text evidence="3">The sequence shown here is derived from an EMBL/GenBank/DDBJ whole genome shotgun (WGS) entry which is preliminary data.</text>
</comment>
<evidence type="ECO:0000256" key="1">
    <source>
        <dbReference type="SAM" id="MobiDB-lite"/>
    </source>
</evidence>
<dbReference type="InterPro" id="IPR051922">
    <property type="entry name" value="Bact_Sporulation_Assoc"/>
</dbReference>
<reference evidence="3 4" key="1">
    <citation type="submission" date="2018-05" db="EMBL/GenBank/DDBJ databases">
        <title>Genomic Encyclopedia of Type Strains, Phase III (KMG-III): the genomes of soil and plant-associated and newly described type strains.</title>
        <authorList>
            <person name="Whitman W."/>
        </authorList>
    </citation>
    <scope>NUCLEOTIDE SEQUENCE [LARGE SCALE GENOMIC DNA]</scope>
    <source>
        <strain evidence="3 4">CECT 5696</strain>
    </source>
</reference>
<evidence type="ECO:0000313" key="4">
    <source>
        <dbReference type="Proteomes" id="UP000246635"/>
    </source>
</evidence>
<dbReference type="GO" id="GO:0030435">
    <property type="term" value="P:sporulation resulting in formation of a cellular spore"/>
    <property type="evidence" value="ECO:0007669"/>
    <property type="project" value="InterPro"/>
</dbReference>
<organism evidence="3 4">
    <name type="scientific">Paenibacillus cellulosilyticus</name>
    <dbReference type="NCBI Taxonomy" id="375489"/>
    <lineage>
        <taxon>Bacteria</taxon>
        <taxon>Bacillati</taxon>
        <taxon>Bacillota</taxon>
        <taxon>Bacilli</taxon>
        <taxon>Bacillales</taxon>
        <taxon>Paenibacillaceae</taxon>
        <taxon>Paenibacillus</taxon>
    </lineage>
</organism>
<proteinExistence type="predicted"/>
<dbReference type="InterPro" id="IPR013486">
    <property type="entry name" value="SpoIID/LytB"/>
</dbReference>
<dbReference type="AlphaFoldDB" id="A0A2V2YZ60"/>
<keyword evidence="4" id="KW-1185">Reference proteome</keyword>
<evidence type="ECO:0000313" key="3">
    <source>
        <dbReference type="EMBL" id="PWW08389.1"/>
    </source>
</evidence>
<feature type="compositionally biased region" description="Polar residues" evidence="1">
    <location>
        <begin position="68"/>
        <end position="84"/>
    </location>
</feature>
<feature type="compositionally biased region" description="Basic and acidic residues" evidence="1">
    <location>
        <begin position="35"/>
        <end position="49"/>
    </location>
</feature>
<dbReference type="NCBIfam" id="TIGR02870">
    <property type="entry name" value="spore_II_D"/>
    <property type="match status" value="1"/>
</dbReference>
<dbReference type="Proteomes" id="UP000246635">
    <property type="component" value="Unassembled WGS sequence"/>
</dbReference>
<feature type="compositionally biased region" description="Polar residues" evidence="1">
    <location>
        <begin position="91"/>
        <end position="108"/>
    </location>
</feature>
<sequence length="397" mass="43479">MINSIRAWGMPFAAGIGLGVILFILLHGGVLADQDRTTSRIQTDREKTTGNEAEAAKQQVVVKPALPVTSSTVSQSDSKPATTRSPEKKPSASSNAVPSTEKSSAKSNSDLDKLTVRVYLTKQKRVEAVPLEQYVRGVLAGEMPIDFELEALKAQAVAARTYIVRRLAMHDRSGVPGEKADVTDTVDHQVYIPLKELAARYPAGEERTASLAKLTQAVEETDGEVLTYDGEPIEAAFFSTSNGFTENVEDYWQLSLPYLKSVASPWDEEISPRFKQTVEMKEKELYRRLGVKDDGKPPRILETTEGHRVKTVVIGGKTFTGREVREKLDLASSQFEWTISKGKATITTYGLGHGVGLSQWGANGMAKEGATASEILLHYYTGVKVEQAYKLPNEDGK</sequence>
<dbReference type="InterPro" id="IPR014225">
    <property type="entry name" value="Spore_II_D_firmicutes"/>
</dbReference>
<dbReference type="EMBL" id="QGTQ01000001">
    <property type="protein sequence ID" value="PWW08389.1"/>
    <property type="molecule type" value="Genomic_DNA"/>
</dbReference>
<dbReference type="Pfam" id="PF08486">
    <property type="entry name" value="SpoIID"/>
    <property type="match status" value="1"/>
</dbReference>
<evidence type="ECO:0000259" key="2">
    <source>
        <dbReference type="Pfam" id="PF08486"/>
    </source>
</evidence>
<feature type="region of interest" description="Disordered" evidence="1">
    <location>
        <begin position="67"/>
        <end position="108"/>
    </location>
</feature>
<dbReference type="PANTHER" id="PTHR30032">
    <property type="entry name" value="N-ACETYLMURAMOYL-L-ALANINE AMIDASE-RELATED"/>
    <property type="match status" value="1"/>
</dbReference>
<gene>
    <name evidence="3" type="ORF">DFQ01_101110</name>
</gene>
<feature type="domain" description="Sporulation stage II protein D amidase enhancer LytB N-terminal" evidence="2">
    <location>
        <begin position="121"/>
        <end position="228"/>
    </location>
</feature>
<accession>A0A2V2YZ60</accession>
<dbReference type="PANTHER" id="PTHR30032:SF4">
    <property type="entry name" value="AMIDASE ENHANCER"/>
    <property type="match status" value="1"/>
</dbReference>